<proteinExistence type="predicted"/>
<dbReference type="EMBL" id="UGSS01000002">
    <property type="protein sequence ID" value="SUB33304.1"/>
    <property type="molecule type" value="Genomic_DNA"/>
</dbReference>
<accession>A0A379B3W3</accession>
<evidence type="ECO:0000313" key="2">
    <source>
        <dbReference type="Proteomes" id="UP000254280"/>
    </source>
</evidence>
<name>A0A379B3W3_9PAST</name>
<dbReference type="AlphaFoldDB" id="A0A379B3W3"/>
<organism evidence="1 2">
    <name type="scientific">[Pasteurella] mairii</name>
    <dbReference type="NCBI Taxonomy" id="757"/>
    <lineage>
        <taxon>Bacteria</taxon>
        <taxon>Pseudomonadati</taxon>
        <taxon>Pseudomonadota</taxon>
        <taxon>Gammaproteobacteria</taxon>
        <taxon>Pasteurellales</taxon>
        <taxon>Pasteurellaceae</taxon>
    </lineage>
</organism>
<sequence>MNALPTDFNGDNSANASVKFGDTWYLATDKPYAPMLEYGTYPNPPTHPTGKTVNGFSKQAPQGMVRISVQEVIAHYTKGGGK</sequence>
<keyword evidence="2" id="KW-1185">Reference proteome</keyword>
<reference evidence="1 2" key="1">
    <citation type="submission" date="2018-06" db="EMBL/GenBank/DDBJ databases">
        <authorList>
            <consortium name="Pathogen Informatics"/>
            <person name="Doyle S."/>
        </authorList>
    </citation>
    <scope>NUCLEOTIDE SEQUENCE [LARGE SCALE GENOMIC DNA]</scope>
    <source>
        <strain evidence="1 2">NCTC10699</strain>
    </source>
</reference>
<dbReference type="Proteomes" id="UP000254280">
    <property type="component" value="Unassembled WGS sequence"/>
</dbReference>
<gene>
    <name evidence="1" type="ORF">NCTC10699_00917</name>
</gene>
<evidence type="ECO:0000313" key="1">
    <source>
        <dbReference type="EMBL" id="SUB33304.1"/>
    </source>
</evidence>
<protein>
    <submittedName>
        <fullName evidence="1">Putative bacteriophage protein</fullName>
    </submittedName>
</protein>